<reference evidence="1" key="1">
    <citation type="submission" date="2021-02" db="EMBL/GenBank/DDBJ databases">
        <authorList>
            <person name="Dougan E. K."/>
            <person name="Rhodes N."/>
            <person name="Thang M."/>
            <person name="Chan C."/>
        </authorList>
    </citation>
    <scope>NUCLEOTIDE SEQUENCE</scope>
</reference>
<feature type="non-terminal residue" evidence="1">
    <location>
        <position position="142"/>
    </location>
</feature>
<sequence length="142" mass="14517">AVSQMLAAGATSTAFVTPRVGESARPAVRSSAVGSVAPLAVQASKETGRLGGPSVAAIGAGVALLATSQNRRRNRRAIASRTTVYAAAPTIEKKESRPVFPFSAIVGQAEMKLSLILNVVDPKVGGVMIMGDRGTGKTTTIR</sequence>
<evidence type="ECO:0000313" key="1">
    <source>
        <dbReference type="EMBL" id="CAE8606044.1"/>
    </source>
</evidence>
<dbReference type="SUPFAM" id="SSF52540">
    <property type="entry name" value="P-loop containing nucleoside triphosphate hydrolases"/>
    <property type="match status" value="1"/>
</dbReference>
<dbReference type="InterPro" id="IPR045006">
    <property type="entry name" value="CHLI-like"/>
</dbReference>
<protein>
    <recommendedName>
        <fullName evidence="3">Magnesium chelatase</fullName>
    </recommendedName>
</protein>
<gene>
    <name evidence="1" type="ORF">PGLA1383_LOCUS24044</name>
</gene>
<accession>A0A813EWJ7</accession>
<feature type="non-terminal residue" evidence="1">
    <location>
        <position position="1"/>
    </location>
</feature>
<name>A0A813EWJ7_POLGL</name>
<dbReference type="PANTHER" id="PTHR32039:SF9">
    <property type="entry name" value="MAGNESIUM-CHELATASE SUBUNIT CHLI-2, CHLOROPLASTIC"/>
    <property type="match status" value="1"/>
</dbReference>
<proteinExistence type="predicted"/>
<keyword evidence="2" id="KW-1185">Reference proteome</keyword>
<evidence type="ECO:0000313" key="2">
    <source>
        <dbReference type="Proteomes" id="UP000654075"/>
    </source>
</evidence>
<dbReference type="AlphaFoldDB" id="A0A813EWJ7"/>
<dbReference type="PANTHER" id="PTHR32039">
    <property type="entry name" value="MAGNESIUM-CHELATASE SUBUNIT CHLI"/>
    <property type="match status" value="1"/>
</dbReference>
<evidence type="ECO:0008006" key="3">
    <source>
        <dbReference type="Google" id="ProtNLM"/>
    </source>
</evidence>
<dbReference type="InterPro" id="IPR027417">
    <property type="entry name" value="P-loop_NTPase"/>
</dbReference>
<organism evidence="1 2">
    <name type="scientific">Polarella glacialis</name>
    <name type="common">Dinoflagellate</name>
    <dbReference type="NCBI Taxonomy" id="89957"/>
    <lineage>
        <taxon>Eukaryota</taxon>
        <taxon>Sar</taxon>
        <taxon>Alveolata</taxon>
        <taxon>Dinophyceae</taxon>
        <taxon>Suessiales</taxon>
        <taxon>Suessiaceae</taxon>
        <taxon>Polarella</taxon>
    </lineage>
</organism>
<dbReference type="Proteomes" id="UP000654075">
    <property type="component" value="Unassembled WGS sequence"/>
</dbReference>
<dbReference type="OrthoDB" id="441131at2759"/>
<comment type="caution">
    <text evidence="1">The sequence shown here is derived from an EMBL/GenBank/DDBJ whole genome shotgun (WGS) entry which is preliminary data.</text>
</comment>
<dbReference type="Gene3D" id="3.40.50.300">
    <property type="entry name" value="P-loop containing nucleotide triphosphate hydrolases"/>
    <property type="match status" value="1"/>
</dbReference>
<dbReference type="EMBL" id="CAJNNV010018544">
    <property type="protein sequence ID" value="CAE8606044.1"/>
    <property type="molecule type" value="Genomic_DNA"/>
</dbReference>